<evidence type="ECO:0000313" key="5">
    <source>
        <dbReference type="EMBL" id="GAA5084164.1"/>
    </source>
</evidence>
<dbReference type="PRINTS" id="PR00598">
    <property type="entry name" value="HTHMARR"/>
</dbReference>
<feature type="domain" description="HTH marR-type" evidence="4">
    <location>
        <begin position="8"/>
        <end position="163"/>
    </location>
</feature>
<gene>
    <name evidence="5" type="ORF">GCM10023337_01430</name>
</gene>
<dbReference type="Pfam" id="PF01047">
    <property type="entry name" value="MarR"/>
    <property type="match status" value="1"/>
</dbReference>
<dbReference type="PROSITE" id="PS01117">
    <property type="entry name" value="HTH_MARR_1"/>
    <property type="match status" value="1"/>
</dbReference>
<dbReference type="InterPro" id="IPR039422">
    <property type="entry name" value="MarR/SlyA-like"/>
</dbReference>
<evidence type="ECO:0000313" key="6">
    <source>
        <dbReference type="Proteomes" id="UP001500227"/>
    </source>
</evidence>
<organism evidence="5 6">
    <name type="scientific">Paenalcaligenes hermetiae</name>
    <dbReference type="NCBI Taxonomy" id="1157987"/>
    <lineage>
        <taxon>Bacteria</taxon>
        <taxon>Pseudomonadati</taxon>
        <taxon>Pseudomonadota</taxon>
        <taxon>Betaproteobacteria</taxon>
        <taxon>Burkholderiales</taxon>
        <taxon>Alcaligenaceae</taxon>
        <taxon>Paenalcaligenes</taxon>
    </lineage>
</organism>
<keyword evidence="2" id="KW-0238">DNA-binding</keyword>
<dbReference type="PANTHER" id="PTHR33164:SF43">
    <property type="entry name" value="HTH-TYPE TRANSCRIPTIONAL REPRESSOR YETL"/>
    <property type="match status" value="1"/>
</dbReference>
<dbReference type="Proteomes" id="UP001500227">
    <property type="component" value="Unassembled WGS sequence"/>
</dbReference>
<dbReference type="RefSeq" id="WP_300647175.1">
    <property type="nucleotide sequence ID" value="NZ_BAABKD010000001.1"/>
</dbReference>
<dbReference type="PANTHER" id="PTHR33164">
    <property type="entry name" value="TRANSCRIPTIONAL REGULATOR, MARR FAMILY"/>
    <property type="match status" value="1"/>
</dbReference>
<protein>
    <submittedName>
        <fullName evidence="5">MarR family transcriptional regulator</fullName>
    </submittedName>
</protein>
<proteinExistence type="predicted"/>
<name>A0ABP9LRR7_9BURK</name>
<keyword evidence="1" id="KW-0805">Transcription regulation</keyword>
<evidence type="ECO:0000256" key="3">
    <source>
        <dbReference type="ARBA" id="ARBA00023163"/>
    </source>
</evidence>
<keyword evidence="6" id="KW-1185">Reference proteome</keyword>
<dbReference type="Gene3D" id="1.10.10.10">
    <property type="entry name" value="Winged helix-like DNA-binding domain superfamily/Winged helix DNA-binding domain"/>
    <property type="match status" value="1"/>
</dbReference>
<sequence length="173" mass="19945">MMINDIPAETTLTELPDLESRLNPTACDHLRTWLRFQSCNRLIENEIRSRLRKEFNTTLPRYDLMAHLEKFPKGIKMSDLSRHMMVTNGNITGITDQLVKDGYVQRVKLPQDRRSSLLKLTAKGRVHLAEINAAHNEWVCDLFGQLSDQTVQNMLSSLNELKMLSHLFTTPNP</sequence>
<keyword evidence="3" id="KW-0804">Transcription</keyword>
<dbReference type="EMBL" id="BAABKD010000001">
    <property type="protein sequence ID" value="GAA5084164.1"/>
    <property type="molecule type" value="Genomic_DNA"/>
</dbReference>
<comment type="caution">
    <text evidence="5">The sequence shown here is derived from an EMBL/GenBank/DDBJ whole genome shotgun (WGS) entry which is preliminary data.</text>
</comment>
<dbReference type="SMART" id="SM00347">
    <property type="entry name" value="HTH_MARR"/>
    <property type="match status" value="1"/>
</dbReference>
<accession>A0ABP9LRR7</accession>
<dbReference type="PROSITE" id="PS50995">
    <property type="entry name" value="HTH_MARR_2"/>
    <property type="match status" value="1"/>
</dbReference>
<evidence type="ECO:0000259" key="4">
    <source>
        <dbReference type="PROSITE" id="PS50995"/>
    </source>
</evidence>
<dbReference type="InterPro" id="IPR023187">
    <property type="entry name" value="Tscrpt_reg_MarR-type_CS"/>
</dbReference>
<reference evidence="6" key="1">
    <citation type="journal article" date="2019" name="Int. J. Syst. Evol. Microbiol.">
        <title>The Global Catalogue of Microorganisms (GCM) 10K type strain sequencing project: providing services to taxonomists for standard genome sequencing and annotation.</title>
        <authorList>
            <consortium name="The Broad Institute Genomics Platform"/>
            <consortium name="The Broad Institute Genome Sequencing Center for Infectious Disease"/>
            <person name="Wu L."/>
            <person name="Ma J."/>
        </authorList>
    </citation>
    <scope>NUCLEOTIDE SEQUENCE [LARGE SCALE GENOMIC DNA]</scope>
    <source>
        <strain evidence="6">JCM 18423</strain>
    </source>
</reference>
<dbReference type="SUPFAM" id="SSF46785">
    <property type="entry name" value="Winged helix' DNA-binding domain"/>
    <property type="match status" value="1"/>
</dbReference>
<dbReference type="InterPro" id="IPR036388">
    <property type="entry name" value="WH-like_DNA-bd_sf"/>
</dbReference>
<evidence type="ECO:0000256" key="1">
    <source>
        <dbReference type="ARBA" id="ARBA00023015"/>
    </source>
</evidence>
<dbReference type="InterPro" id="IPR036390">
    <property type="entry name" value="WH_DNA-bd_sf"/>
</dbReference>
<evidence type="ECO:0000256" key="2">
    <source>
        <dbReference type="ARBA" id="ARBA00023125"/>
    </source>
</evidence>
<dbReference type="InterPro" id="IPR000835">
    <property type="entry name" value="HTH_MarR-typ"/>
</dbReference>